<comment type="caution">
    <text evidence="1">The sequence shown here is derived from an EMBL/GenBank/DDBJ whole genome shotgun (WGS) entry which is preliminary data.</text>
</comment>
<proteinExistence type="predicted"/>
<dbReference type="Proteomes" id="UP001152875">
    <property type="component" value="Unassembled WGS sequence"/>
</dbReference>
<name>A0A9X4RSH3_STRSU</name>
<protein>
    <submittedName>
        <fullName evidence="1">Uncharacterized protein</fullName>
    </submittedName>
</protein>
<gene>
    <name evidence="1" type="ORF">NOL13_07855</name>
</gene>
<reference evidence="1" key="1">
    <citation type="submission" date="2022-07" db="EMBL/GenBank/DDBJ databases">
        <title>Whole Genome Sequencing of Streptococcus suis.</title>
        <authorList>
            <person name="Dai X."/>
            <person name="Huang J."/>
            <person name="Wang L."/>
        </authorList>
    </citation>
    <scope>NUCLEOTIDE SEQUENCE</scope>
    <source>
        <strain evidence="1">XNB2</strain>
    </source>
</reference>
<evidence type="ECO:0000313" key="1">
    <source>
        <dbReference type="EMBL" id="MDG4527307.1"/>
    </source>
</evidence>
<dbReference type="RefSeq" id="WP_277946741.1">
    <property type="nucleotide sequence ID" value="NZ_JANFMP010000022.1"/>
</dbReference>
<sequence>LSVTNLSHSKFYLISLSQSNFQFLRQTRTYFGNLPGVIDHDKFIKMLYIGDYLVYNIVCV</sequence>
<accession>A0A9X4RSH3</accession>
<dbReference type="EMBL" id="JANFMP010000022">
    <property type="protein sequence ID" value="MDG4527307.1"/>
    <property type="molecule type" value="Genomic_DNA"/>
</dbReference>
<dbReference type="AlphaFoldDB" id="A0A9X4RSH3"/>
<organism evidence="1 2">
    <name type="scientific">Streptococcus suis</name>
    <dbReference type="NCBI Taxonomy" id="1307"/>
    <lineage>
        <taxon>Bacteria</taxon>
        <taxon>Bacillati</taxon>
        <taxon>Bacillota</taxon>
        <taxon>Bacilli</taxon>
        <taxon>Lactobacillales</taxon>
        <taxon>Streptococcaceae</taxon>
        <taxon>Streptococcus</taxon>
    </lineage>
</organism>
<feature type="non-terminal residue" evidence="1">
    <location>
        <position position="1"/>
    </location>
</feature>
<evidence type="ECO:0000313" key="2">
    <source>
        <dbReference type="Proteomes" id="UP001152875"/>
    </source>
</evidence>